<dbReference type="PROSITE" id="PS51318">
    <property type="entry name" value="TAT"/>
    <property type="match status" value="1"/>
</dbReference>
<evidence type="ECO:0000256" key="1">
    <source>
        <dbReference type="ARBA" id="ARBA00004613"/>
    </source>
</evidence>
<keyword evidence="4 7" id="KW-0645">Protease</keyword>
<dbReference type="Gene3D" id="2.60.120.380">
    <property type="match status" value="1"/>
</dbReference>
<dbReference type="Proteomes" id="UP000831768">
    <property type="component" value="Chromosome"/>
</dbReference>
<evidence type="ECO:0000313" key="11">
    <source>
        <dbReference type="Proteomes" id="UP000831768"/>
    </source>
</evidence>
<dbReference type="GO" id="GO:0006508">
    <property type="term" value="P:proteolysis"/>
    <property type="evidence" value="ECO:0007669"/>
    <property type="project" value="UniProtKB-KW"/>
</dbReference>
<evidence type="ECO:0000256" key="5">
    <source>
        <dbReference type="ARBA" id="ARBA00022801"/>
    </source>
</evidence>
<dbReference type="PROSITE" id="PS00137">
    <property type="entry name" value="SUBTILASE_HIS"/>
    <property type="match status" value="1"/>
</dbReference>
<evidence type="ECO:0000259" key="9">
    <source>
        <dbReference type="Pfam" id="PF00082"/>
    </source>
</evidence>
<comment type="subcellular location">
    <subcellularLocation>
        <location evidence="1">Secreted</location>
    </subcellularLocation>
</comment>
<dbReference type="InterPro" id="IPR036852">
    <property type="entry name" value="Peptidase_S8/S53_dom_sf"/>
</dbReference>
<dbReference type="InterPro" id="IPR034084">
    <property type="entry name" value="Thermitase-like_dom"/>
</dbReference>
<dbReference type="InterPro" id="IPR023828">
    <property type="entry name" value="Peptidase_S8_Ser-AS"/>
</dbReference>
<comment type="similarity">
    <text evidence="2 7">Belongs to the peptidase S8 family.</text>
</comment>
<accession>A0A8U0A3H6</accession>
<feature type="compositionally biased region" description="Basic and acidic residues" evidence="8">
    <location>
        <begin position="416"/>
        <end position="433"/>
    </location>
</feature>
<sequence length="546" mass="57064">MMGRSGLDRRMFLRLSGAASLGGFSGVASATPGRDPGPKPTEWIVGVGVGENRLRDEVDPYLPSSASVVHENDTIGYAAVELPGDEDATQTQQALSQAVTDTSSVKYIEKNETYHAQFLPNDPRYEEQYVAEAINAPTAWEETLGSSDVTIAMVDQGVQYDHPDLEPNMASSPGRDFVDGDNDPYPEDLSKEPHGTHVAGIAGAHTDNDQGVSGISDSTLLSARVLNGGGWGSVSDIADGIEWAVDQGADIINLSLGGGGRSQTMQNAVTYASSNGALVVVAAGNNGSNETAYPAAYDECIAVSALDPDESLASYSNYGDAIELTAPGTNIVSTWTDDGYNTASGTSMAAPVVSGVAALTLAKYDLTSEELRTHLRNTAVDTGLSESKQGVGRIDAGTAITTSPGDTTGSDSNTDSDARPDDSNSETGSDRNTNDGGSDIKSTATEVGGALSDSKPKNYFSYTWGYDSPSKVVITLNGPSDADFDLYVIDGRDILPTGGQHDYAGQSSNSQERITIEPPKAIAPMYVAVDSFSGSGEFTLSFEEFA</sequence>
<feature type="region of interest" description="Disordered" evidence="8">
    <location>
        <begin position="383"/>
        <end position="449"/>
    </location>
</feature>
<dbReference type="AlphaFoldDB" id="A0A8U0A3H6"/>
<evidence type="ECO:0000256" key="4">
    <source>
        <dbReference type="ARBA" id="ARBA00022670"/>
    </source>
</evidence>
<dbReference type="PROSITE" id="PS51892">
    <property type="entry name" value="SUBTILASE"/>
    <property type="match status" value="1"/>
</dbReference>
<dbReference type="GeneID" id="71926903"/>
<dbReference type="InterPro" id="IPR022398">
    <property type="entry name" value="Peptidase_S8_His-AS"/>
</dbReference>
<dbReference type="EMBL" id="CP096019">
    <property type="protein sequence ID" value="UPM43349.1"/>
    <property type="molecule type" value="Genomic_DNA"/>
</dbReference>
<dbReference type="PANTHER" id="PTHR43806:SF11">
    <property type="entry name" value="CEREVISIN-RELATED"/>
    <property type="match status" value="1"/>
</dbReference>
<keyword evidence="3" id="KW-0964">Secreted</keyword>
<feature type="compositionally biased region" description="Low complexity" evidence="8">
    <location>
        <begin position="401"/>
        <end position="415"/>
    </location>
</feature>
<dbReference type="GO" id="GO:0005576">
    <property type="term" value="C:extracellular region"/>
    <property type="evidence" value="ECO:0007669"/>
    <property type="project" value="UniProtKB-SubCell"/>
</dbReference>
<feature type="active site" description="Charge relay system" evidence="7">
    <location>
        <position position="347"/>
    </location>
</feature>
<organism evidence="10 11">
    <name type="scientific">Halocatena salina</name>
    <dbReference type="NCBI Taxonomy" id="2934340"/>
    <lineage>
        <taxon>Archaea</taxon>
        <taxon>Methanobacteriati</taxon>
        <taxon>Methanobacteriota</taxon>
        <taxon>Stenosarchaea group</taxon>
        <taxon>Halobacteria</taxon>
        <taxon>Halobacteriales</taxon>
        <taxon>Natronomonadaceae</taxon>
        <taxon>Halocatena</taxon>
    </lineage>
</organism>
<evidence type="ECO:0000256" key="3">
    <source>
        <dbReference type="ARBA" id="ARBA00022525"/>
    </source>
</evidence>
<protein>
    <submittedName>
        <fullName evidence="10">S8 family peptidase</fullName>
    </submittedName>
</protein>
<dbReference type="Pfam" id="PF00082">
    <property type="entry name" value="Peptidase_S8"/>
    <property type="match status" value="1"/>
</dbReference>
<dbReference type="InterPro" id="IPR000209">
    <property type="entry name" value="Peptidase_S8/S53_dom"/>
</dbReference>
<feature type="active site" description="Charge relay system" evidence="7">
    <location>
        <position position="194"/>
    </location>
</feature>
<evidence type="ECO:0000256" key="2">
    <source>
        <dbReference type="ARBA" id="ARBA00011073"/>
    </source>
</evidence>
<evidence type="ECO:0000256" key="7">
    <source>
        <dbReference type="PROSITE-ProRule" id="PRU01240"/>
    </source>
</evidence>
<feature type="domain" description="Peptidase S8/S53" evidence="9">
    <location>
        <begin position="147"/>
        <end position="392"/>
    </location>
</feature>
<feature type="active site" description="Charge relay system" evidence="7">
    <location>
        <position position="155"/>
    </location>
</feature>
<name>A0A8U0A3H6_9EURY</name>
<evidence type="ECO:0000313" key="10">
    <source>
        <dbReference type="EMBL" id="UPM43349.1"/>
    </source>
</evidence>
<feature type="region of interest" description="Disordered" evidence="8">
    <location>
        <begin position="163"/>
        <end position="184"/>
    </location>
</feature>
<dbReference type="PRINTS" id="PR00723">
    <property type="entry name" value="SUBTILISIN"/>
</dbReference>
<dbReference type="InterPro" id="IPR015500">
    <property type="entry name" value="Peptidase_S8_subtilisin-rel"/>
</dbReference>
<dbReference type="RefSeq" id="WP_247994016.1">
    <property type="nucleotide sequence ID" value="NZ_CP096019.1"/>
</dbReference>
<feature type="compositionally biased region" description="Polar residues" evidence="8">
    <location>
        <begin position="434"/>
        <end position="445"/>
    </location>
</feature>
<reference evidence="10" key="1">
    <citation type="submission" date="2022-04" db="EMBL/GenBank/DDBJ databases">
        <title>Halocatena sp. nov., isolated from a salt lake.</title>
        <authorList>
            <person name="Cui H.-L."/>
        </authorList>
    </citation>
    <scope>NUCLEOTIDE SEQUENCE</scope>
    <source>
        <strain evidence="10">AD-1</strain>
    </source>
</reference>
<dbReference type="InterPro" id="IPR006311">
    <property type="entry name" value="TAT_signal"/>
</dbReference>
<dbReference type="InterPro" id="IPR050131">
    <property type="entry name" value="Peptidase_S8_subtilisin-like"/>
</dbReference>
<dbReference type="PROSITE" id="PS00138">
    <property type="entry name" value="SUBTILASE_SER"/>
    <property type="match status" value="1"/>
</dbReference>
<proteinExistence type="inferred from homology"/>
<keyword evidence="5 7" id="KW-0378">Hydrolase</keyword>
<dbReference type="CDD" id="cd07484">
    <property type="entry name" value="Peptidases_S8_Thermitase_like"/>
    <property type="match status" value="1"/>
</dbReference>
<dbReference type="KEGG" id="haad:MW046_02610"/>
<dbReference type="GO" id="GO:0004252">
    <property type="term" value="F:serine-type endopeptidase activity"/>
    <property type="evidence" value="ECO:0007669"/>
    <property type="project" value="UniProtKB-UniRule"/>
</dbReference>
<evidence type="ECO:0000256" key="6">
    <source>
        <dbReference type="ARBA" id="ARBA00022825"/>
    </source>
</evidence>
<dbReference type="PANTHER" id="PTHR43806">
    <property type="entry name" value="PEPTIDASE S8"/>
    <property type="match status" value="1"/>
</dbReference>
<evidence type="ECO:0000256" key="8">
    <source>
        <dbReference type="SAM" id="MobiDB-lite"/>
    </source>
</evidence>
<keyword evidence="11" id="KW-1185">Reference proteome</keyword>
<gene>
    <name evidence="10" type="ORF">MW046_02610</name>
</gene>
<dbReference type="SUPFAM" id="SSF52743">
    <property type="entry name" value="Subtilisin-like"/>
    <property type="match status" value="1"/>
</dbReference>
<dbReference type="Gene3D" id="3.40.50.200">
    <property type="entry name" value="Peptidase S8/S53 domain"/>
    <property type="match status" value="1"/>
</dbReference>
<keyword evidence="6 7" id="KW-0720">Serine protease</keyword>